<name>A0A0F8ZYG5_9ZZZZ</name>
<sequence length="55" mass="6422">MLNINSKDMRYVHRETITRIQQKESNLGMNYWAVLACLPNRLNLVFPNEEGSALE</sequence>
<feature type="non-terminal residue" evidence="1">
    <location>
        <position position="55"/>
    </location>
</feature>
<dbReference type="EMBL" id="LAZR01060764">
    <property type="protein sequence ID" value="KKK65006.1"/>
    <property type="molecule type" value="Genomic_DNA"/>
</dbReference>
<organism evidence="1">
    <name type="scientific">marine sediment metagenome</name>
    <dbReference type="NCBI Taxonomy" id="412755"/>
    <lineage>
        <taxon>unclassified sequences</taxon>
        <taxon>metagenomes</taxon>
        <taxon>ecological metagenomes</taxon>
    </lineage>
</organism>
<dbReference type="AlphaFoldDB" id="A0A0F8ZYG5"/>
<reference evidence="1" key="1">
    <citation type="journal article" date="2015" name="Nature">
        <title>Complex archaea that bridge the gap between prokaryotes and eukaryotes.</title>
        <authorList>
            <person name="Spang A."/>
            <person name="Saw J.H."/>
            <person name="Jorgensen S.L."/>
            <person name="Zaremba-Niedzwiedzka K."/>
            <person name="Martijn J."/>
            <person name="Lind A.E."/>
            <person name="van Eijk R."/>
            <person name="Schleper C."/>
            <person name="Guy L."/>
            <person name="Ettema T.J."/>
        </authorList>
    </citation>
    <scope>NUCLEOTIDE SEQUENCE</scope>
</reference>
<protein>
    <submittedName>
        <fullName evidence="1">Uncharacterized protein</fullName>
    </submittedName>
</protein>
<comment type="caution">
    <text evidence="1">The sequence shown here is derived from an EMBL/GenBank/DDBJ whole genome shotgun (WGS) entry which is preliminary data.</text>
</comment>
<accession>A0A0F8ZYG5</accession>
<proteinExistence type="predicted"/>
<evidence type="ECO:0000313" key="1">
    <source>
        <dbReference type="EMBL" id="KKK65006.1"/>
    </source>
</evidence>
<gene>
    <name evidence="1" type="ORF">LCGC14_2978480</name>
</gene>